<dbReference type="SUPFAM" id="SSF55469">
    <property type="entry name" value="FMN-dependent nitroreductase-like"/>
    <property type="match status" value="1"/>
</dbReference>
<protein>
    <submittedName>
        <fullName evidence="3">SagB-type dehydrogenase family enzyme</fullName>
    </submittedName>
</protein>
<accession>A0A4R2HNG2</accession>
<reference evidence="3 4" key="1">
    <citation type="journal article" date="2015" name="Stand. Genomic Sci.">
        <title>Genomic Encyclopedia of Bacterial and Archaeal Type Strains, Phase III: the genomes of soil and plant-associated and newly described type strains.</title>
        <authorList>
            <person name="Whitman W.B."/>
            <person name="Woyke T."/>
            <person name="Klenk H.P."/>
            <person name="Zhou Y."/>
            <person name="Lilburn T.G."/>
            <person name="Beck B.J."/>
            <person name="De Vos P."/>
            <person name="Vandamme P."/>
            <person name="Eisen J.A."/>
            <person name="Garrity G."/>
            <person name="Hugenholtz P."/>
            <person name="Kyrpides N.C."/>
        </authorList>
    </citation>
    <scope>NUCLEOTIDE SEQUENCE [LARGE SCALE GENOMIC DNA]</scope>
    <source>
        <strain evidence="3 4">VKM Ac-2572</strain>
    </source>
</reference>
<dbReference type="Proteomes" id="UP000294508">
    <property type="component" value="Unassembled WGS sequence"/>
</dbReference>
<sequence>MTPDPAAFRTSQPLAWTYHRGTEGRLFTTPEAISPPPQPGREDPTARWVPLPPGVRVDAPLAELIRDRVSCRAFRDRPISLAELATLLRAGYGTVGVTDDGPLYMVDRAVPSAGGLYPLELSLVVRSVDGLPAGVYHYVPLADGLEQVREHPVPAPLVSYLFMDQPWAAEAAVVLVLSAVCGRSMVKYGDRGYRYLLLEAGHVAQNLVLAATGLDLGTVNLGGFFDDELSGLLGLDIESEIVLYGTAVGHPSSGNRTARRALGRLQDS</sequence>
<organism evidence="3 4">
    <name type="scientific">Kribbella steppae</name>
    <dbReference type="NCBI Taxonomy" id="2512223"/>
    <lineage>
        <taxon>Bacteria</taxon>
        <taxon>Bacillati</taxon>
        <taxon>Actinomycetota</taxon>
        <taxon>Actinomycetes</taxon>
        <taxon>Propionibacteriales</taxon>
        <taxon>Kribbellaceae</taxon>
        <taxon>Kribbella</taxon>
    </lineage>
</organism>
<evidence type="ECO:0000259" key="2">
    <source>
        <dbReference type="Pfam" id="PF00881"/>
    </source>
</evidence>
<dbReference type="InterPro" id="IPR020051">
    <property type="entry name" value="SagB-type_dehydrogenase"/>
</dbReference>
<evidence type="ECO:0000256" key="1">
    <source>
        <dbReference type="SAM" id="MobiDB-lite"/>
    </source>
</evidence>
<feature type="region of interest" description="Disordered" evidence="1">
    <location>
        <begin position="27"/>
        <end position="46"/>
    </location>
</feature>
<feature type="domain" description="Nitroreductase" evidence="2">
    <location>
        <begin position="65"/>
        <end position="250"/>
    </location>
</feature>
<comment type="caution">
    <text evidence="3">The sequence shown here is derived from an EMBL/GenBank/DDBJ whole genome shotgun (WGS) entry which is preliminary data.</text>
</comment>
<evidence type="ECO:0000313" key="4">
    <source>
        <dbReference type="Proteomes" id="UP000294508"/>
    </source>
</evidence>
<evidence type="ECO:0000313" key="3">
    <source>
        <dbReference type="EMBL" id="TCO32761.1"/>
    </source>
</evidence>
<dbReference type="InterPro" id="IPR000415">
    <property type="entry name" value="Nitroreductase-like"/>
</dbReference>
<keyword evidence="4" id="KW-1185">Reference proteome</keyword>
<dbReference type="GO" id="GO:0016491">
    <property type="term" value="F:oxidoreductase activity"/>
    <property type="evidence" value="ECO:0007669"/>
    <property type="project" value="InterPro"/>
</dbReference>
<dbReference type="RefSeq" id="WP_132209513.1">
    <property type="nucleotide sequence ID" value="NZ_SLWN01000004.1"/>
</dbReference>
<dbReference type="PANTHER" id="PTHR43745:SF2">
    <property type="entry name" value="NITROREDUCTASE MJ1384-RELATED"/>
    <property type="match status" value="1"/>
</dbReference>
<dbReference type="EMBL" id="SLWN01000004">
    <property type="protein sequence ID" value="TCO32761.1"/>
    <property type="molecule type" value="Genomic_DNA"/>
</dbReference>
<name>A0A4R2HNG2_9ACTN</name>
<dbReference type="Gene3D" id="3.40.109.10">
    <property type="entry name" value="NADH Oxidase"/>
    <property type="match status" value="1"/>
</dbReference>
<gene>
    <name evidence="3" type="ORF">EV652_104367</name>
</gene>
<dbReference type="AlphaFoldDB" id="A0A4R2HNG2"/>
<proteinExistence type="predicted"/>
<dbReference type="InterPro" id="IPR029479">
    <property type="entry name" value="Nitroreductase"/>
</dbReference>
<dbReference type="OrthoDB" id="3723182at2"/>
<dbReference type="PANTHER" id="PTHR43745">
    <property type="entry name" value="NITROREDUCTASE MJ1384-RELATED"/>
    <property type="match status" value="1"/>
</dbReference>
<dbReference type="InterPro" id="IPR052544">
    <property type="entry name" value="Bacteriocin_Proc_Enz"/>
</dbReference>
<dbReference type="NCBIfam" id="TIGR03605">
    <property type="entry name" value="antibiot_sagB"/>
    <property type="match status" value="1"/>
</dbReference>
<dbReference type="Pfam" id="PF00881">
    <property type="entry name" value="Nitroreductase"/>
    <property type="match status" value="1"/>
</dbReference>
<dbReference type="CDD" id="cd02142">
    <property type="entry name" value="McbC_SagB-like_oxidoreductase"/>
    <property type="match status" value="1"/>
</dbReference>